<dbReference type="GO" id="GO:0051287">
    <property type="term" value="F:NAD binding"/>
    <property type="evidence" value="ECO:0007669"/>
    <property type="project" value="InterPro"/>
</dbReference>
<evidence type="ECO:0000313" key="8">
    <source>
        <dbReference type="Proteomes" id="UP001238334"/>
    </source>
</evidence>
<organism evidence="7 8">
    <name type="scientific">Parasedimentitalea psychrophila</name>
    <dbReference type="NCBI Taxonomy" id="2997337"/>
    <lineage>
        <taxon>Bacteria</taxon>
        <taxon>Pseudomonadati</taxon>
        <taxon>Pseudomonadota</taxon>
        <taxon>Alphaproteobacteria</taxon>
        <taxon>Rhodobacterales</taxon>
        <taxon>Paracoccaceae</taxon>
        <taxon>Parasedimentitalea</taxon>
    </lineage>
</organism>
<dbReference type="AlphaFoldDB" id="A0A9Y2L0C8"/>
<feature type="domain" description="D-isomer specific 2-hydroxyacid dehydrogenase NAD-binding" evidence="6">
    <location>
        <begin position="109"/>
        <end position="282"/>
    </location>
</feature>
<name>A0A9Y2L0C8_9RHOB</name>
<sequence length="328" mass="35129">MVFSPLIFSTHNLHPDVASDLQEIGELRIASAPTPSAIYGESAGAEIIIVRAPIDPEILRRETGLRALVRHGAGLDMIPVDSATQAGVLVANVPGANSVTVAEHVIFSSLALLRQYPRVNSDLRQNGWEAGRQHSNSGREMSGRTLGILGMGNVGQALHRMAQLGFGMKVISHTRTPAKLPTNIRAVSFDDLLRNSDILALCCPLNDQTRGVIDRQAIDRMKTGAILVNVSRGPVIDEDAVIGALQAGKLAGAALDVFSGQPLPPDHPIFSQPNVILTPHMAGITEESMYRMGAGVVAEVRRIVDGILPKNLINPSAVSNYRSRFNLD</sequence>
<dbReference type="InterPro" id="IPR006140">
    <property type="entry name" value="D-isomer_DH_NAD-bd"/>
</dbReference>
<evidence type="ECO:0000259" key="5">
    <source>
        <dbReference type="Pfam" id="PF00389"/>
    </source>
</evidence>
<keyword evidence="2 4" id="KW-0560">Oxidoreductase</keyword>
<keyword evidence="8" id="KW-1185">Reference proteome</keyword>
<dbReference type="InterPro" id="IPR029752">
    <property type="entry name" value="D-isomer_DH_CS1"/>
</dbReference>
<evidence type="ECO:0000256" key="1">
    <source>
        <dbReference type="ARBA" id="ARBA00005854"/>
    </source>
</evidence>
<dbReference type="KEGG" id="ppso:QPJ95_01940"/>
<evidence type="ECO:0000256" key="3">
    <source>
        <dbReference type="ARBA" id="ARBA00023027"/>
    </source>
</evidence>
<dbReference type="PANTHER" id="PTHR43761">
    <property type="entry name" value="D-ISOMER SPECIFIC 2-HYDROXYACID DEHYDROGENASE FAMILY PROTEIN (AFU_ORTHOLOGUE AFUA_1G13630)"/>
    <property type="match status" value="1"/>
</dbReference>
<proteinExistence type="inferred from homology"/>
<evidence type="ECO:0000256" key="4">
    <source>
        <dbReference type="RuleBase" id="RU003719"/>
    </source>
</evidence>
<feature type="domain" description="D-isomer specific 2-hydroxyacid dehydrogenase catalytic" evidence="5">
    <location>
        <begin position="10"/>
        <end position="314"/>
    </location>
</feature>
<dbReference type="EMBL" id="CP127247">
    <property type="protein sequence ID" value="WIY25734.1"/>
    <property type="molecule type" value="Genomic_DNA"/>
</dbReference>
<reference evidence="7 8" key="1">
    <citation type="submission" date="2023-06" db="EMBL/GenBank/DDBJ databases">
        <title>Parasedimentitalea psychrophila sp. nov., a psychrophilic bacterium isolated from deep-sea sediment.</title>
        <authorList>
            <person name="Li A."/>
        </authorList>
    </citation>
    <scope>NUCLEOTIDE SEQUENCE [LARGE SCALE GENOMIC DNA]</scope>
    <source>
        <strain evidence="7 8">QS115</strain>
    </source>
</reference>
<dbReference type="InterPro" id="IPR006139">
    <property type="entry name" value="D-isomer_2_OHA_DH_cat_dom"/>
</dbReference>
<dbReference type="PROSITE" id="PS00671">
    <property type="entry name" value="D_2_HYDROXYACID_DH_3"/>
    <property type="match status" value="1"/>
</dbReference>
<dbReference type="InterPro" id="IPR029753">
    <property type="entry name" value="D-isomer_DH_CS"/>
</dbReference>
<evidence type="ECO:0000256" key="2">
    <source>
        <dbReference type="ARBA" id="ARBA00023002"/>
    </source>
</evidence>
<dbReference type="RefSeq" id="WP_270920221.1">
    <property type="nucleotide sequence ID" value="NZ_CP127247.1"/>
</dbReference>
<dbReference type="PANTHER" id="PTHR43761:SF1">
    <property type="entry name" value="D-ISOMER SPECIFIC 2-HYDROXYACID DEHYDROGENASE CATALYTIC DOMAIN-CONTAINING PROTEIN-RELATED"/>
    <property type="match status" value="1"/>
</dbReference>
<protein>
    <submittedName>
        <fullName evidence="7">Hydroxyacid dehydrogenase</fullName>
    </submittedName>
</protein>
<dbReference type="InterPro" id="IPR050418">
    <property type="entry name" value="D-iso_2-hydroxyacid_DH_PdxB"/>
</dbReference>
<evidence type="ECO:0000259" key="6">
    <source>
        <dbReference type="Pfam" id="PF02826"/>
    </source>
</evidence>
<dbReference type="FunFam" id="3.40.50.720:FF:000203">
    <property type="entry name" value="D-3-phosphoglycerate dehydrogenase (SerA)"/>
    <property type="match status" value="1"/>
</dbReference>
<keyword evidence="3" id="KW-0520">NAD</keyword>
<dbReference type="CDD" id="cd12173">
    <property type="entry name" value="PGDH_4"/>
    <property type="match status" value="1"/>
</dbReference>
<dbReference type="Pfam" id="PF00389">
    <property type="entry name" value="2-Hacid_dh"/>
    <property type="match status" value="1"/>
</dbReference>
<dbReference type="InterPro" id="IPR036291">
    <property type="entry name" value="NAD(P)-bd_dom_sf"/>
</dbReference>
<dbReference type="GO" id="GO:0016616">
    <property type="term" value="F:oxidoreductase activity, acting on the CH-OH group of donors, NAD or NADP as acceptor"/>
    <property type="evidence" value="ECO:0007669"/>
    <property type="project" value="InterPro"/>
</dbReference>
<comment type="similarity">
    <text evidence="1 4">Belongs to the D-isomer specific 2-hydroxyacid dehydrogenase family.</text>
</comment>
<dbReference type="Proteomes" id="UP001238334">
    <property type="component" value="Chromosome"/>
</dbReference>
<evidence type="ECO:0000313" key="7">
    <source>
        <dbReference type="EMBL" id="WIY25734.1"/>
    </source>
</evidence>
<dbReference type="Pfam" id="PF02826">
    <property type="entry name" value="2-Hacid_dh_C"/>
    <property type="match status" value="1"/>
</dbReference>
<dbReference type="SUPFAM" id="SSF52283">
    <property type="entry name" value="Formate/glycerate dehydrogenase catalytic domain-like"/>
    <property type="match status" value="1"/>
</dbReference>
<dbReference type="PROSITE" id="PS00065">
    <property type="entry name" value="D_2_HYDROXYACID_DH_1"/>
    <property type="match status" value="1"/>
</dbReference>
<dbReference type="Gene3D" id="3.40.50.720">
    <property type="entry name" value="NAD(P)-binding Rossmann-like Domain"/>
    <property type="match status" value="2"/>
</dbReference>
<accession>A0A9Y2L0C8</accession>
<dbReference type="SUPFAM" id="SSF51735">
    <property type="entry name" value="NAD(P)-binding Rossmann-fold domains"/>
    <property type="match status" value="1"/>
</dbReference>
<gene>
    <name evidence="7" type="ORF">QPJ95_01940</name>
</gene>